<keyword evidence="2" id="KW-1185">Reference proteome</keyword>
<evidence type="ECO:0000313" key="1">
    <source>
        <dbReference type="EMBL" id="GAA4445834.1"/>
    </source>
</evidence>
<dbReference type="Proteomes" id="UP001500840">
    <property type="component" value="Unassembled WGS sequence"/>
</dbReference>
<dbReference type="RefSeq" id="WP_345319254.1">
    <property type="nucleotide sequence ID" value="NZ_BAABGA010000008.1"/>
</dbReference>
<gene>
    <name evidence="1" type="ORF">GCM10023156_05970</name>
</gene>
<dbReference type="EMBL" id="BAABGA010000008">
    <property type="protein sequence ID" value="GAA4445834.1"/>
    <property type="molecule type" value="Genomic_DNA"/>
</dbReference>
<accession>A0ABP8M7E6</accession>
<name>A0ABP8M7E6_9BACT</name>
<sequence length="279" mass="30515">MHENSLTSASSLPCRTLLWVGPRNSVEFQACYEFAESNSLQIAFRHSLRDALDRPASTVDRIIITRNHRGGFDWNQVNVLIGRCIDAQAMVLLGAACEGVRHTERFAVAAAAKSEAAARLSIYNAMLWRQQVPQWMRGTTAHPIRLADQKVTVAVIAATLPIAEPLLDVAAACGAAAIWMRQDDSLRIRNLDRVIWDDSAAAPTTRQGWESRIAAVDTAQRASHAWVANAPREHQVDAAESAGIELVLGKPYFISGLTDWIGAKLHSATASPFREKLAA</sequence>
<evidence type="ECO:0000313" key="2">
    <source>
        <dbReference type="Proteomes" id="UP001500840"/>
    </source>
</evidence>
<comment type="caution">
    <text evidence="1">The sequence shown here is derived from an EMBL/GenBank/DDBJ whole genome shotgun (WGS) entry which is preliminary data.</text>
</comment>
<proteinExistence type="predicted"/>
<protein>
    <submittedName>
        <fullName evidence="1">Uncharacterized protein</fullName>
    </submittedName>
</protein>
<reference evidence="2" key="1">
    <citation type="journal article" date="2019" name="Int. J. Syst. Evol. Microbiol.">
        <title>The Global Catalogue of Microorganisms (GCM) 10K type strain sequencing project: providing services to taxonomists for standard genome sequencing and annotation.</title>
        <authorList>
            <consortium name="The Broad Institute Genomics Platform"/>
            <consortium name="The Broad Institute Genome Sequencing Center for Infectious Disease"/>
            <person name="Wu L."/>
            <person name="Ma J."/>
        </authorList>
    </citation>
    <scope>NUCLEOTIDE SEQUENCE [LARGE SCALE GENOMIC DNA]</scope>
    <source>
        <strain evidence="2">JCM 17759</strain>
    </source>
</reference>
<organism evidence="1 2">
    <name type="scientific">Novipirellula rosea</name>
    <dbReference type="NCBI Taxonomy" id="1031540"/>
    <lineage>
        <taxon>Bacteria</taxon>
        <taxon>Pseudomonadati</taxon>
        <taxon>Planctomycetota</taxon>
        <taxon>Planctomycetia</taxon>
        <taxon>Pirellulales</taxon>
        <taxon>Pirellulaceae</taxon>
        <taxon>Novipirellula</taxon>
    </lineage>
</organism>